<evidence type="ECO:0000256" key="6">
    <source>
        <dbReference type="ARBA" id="ARBA00023170"/>
    </source>
</evidence>
<dbReference type="EnsemblMetazoa" id="BGLB023046-RA">
    <property type="protein sequence ID" value="BGLB023046-PA"/>
    <property type="gene ID" value="BGLB023046"/>
</dbReference>
<dbReference type="AlphaFoldDB" id="A0A2C9KSM2"/>
<evidence type="ECO:0000256" key="2">
    <source>
        <dbReference type="ARBA" id="ARBA00022692"/>
    </source>
</evidence>
<name>A0A2C9KSM2_BIOGL</name>
<evidence type="ECO:0000256" key="1">
    <source>
        <dbReference type="ARBA" id="ARBA00004141"/>
    </source>
</evidence>
<dbReference type="SUPFAM" id="SSF81321">
    <property type="entry name" value="Family A G protein-coupled receptor-like"/>
    <property type="match status" value="1"/>
</dbReference>
<evidence type="ECO:0000256" key="4">
    <source>
        <dbReference type="ARBA" id="ARBA00023040"/>
    </source>
</evidence>
<feature type="transmembrane region" description="Helical" evidence="8">
    <location>
        <begin position="306"/>
        <end position="325"/>
    </location>
</feature>
<reference evidence="10" key="1">
    <citation type="submission" date="2020-05" db="UniProtKB">
        <authorList>
            <consortium name="EnsemblMetazoa"/>
        </authorList>
    </citation>
    <scope>IDENTIFICATION</scope>
    <source>
        <strain evidence="10">BB02</strain>
    </source>
</reference>
<evidence type="ECO:0000313" key="10">
    <source>
        <dbReference type="EnsemblMetazoa" id="BGLB023046-PA"/>
    </source>
</evidence>
<dbReference type="GO" id="GO:0004930">
    <property type="term" value="F:G protein-coupled receptor activity"/>
    <property type="evidence" value="ECO:0007669"/>
    <property type="project" value="UniProtKB-KW"/>
</dbReference>
<feature type="transmembrane region" description="Helical" evidence="8">
    <location>
        <begin position="219"/>
        <end position="243"/>
    </location>
</feature>
<dbReference type="GO" id="GO:0005886">
    <property type="term" value="C:plasma membrane"/>
    <property type="evidence" value="ECO:0007669"/>
    <property type="project" value="TreeGrafter"/>
</dbReference>
<dbReference type="STRING" id="6526.A0A2C9KSM2"/>
<evidence type="ECO:0000256" key="5">
    <source>
        <dbReference type="ARBA" id="ARBA00023136"/>
    </source>
</evidence>
<feature type="domain" description="G-protein coupled receptors family 1 profile" evidence="9">
    <location>
        <begin position="72"/>
        <end position="322"/>
    </location>
</feature>
<dbReference type="RefSeq" id="XP_013094323.2">
    <property type="nucleotide sequence ID" value="XM_013238869.2"/>
</dbReference>
<proteinExistence type="predicted"/>
<keyword evidence="6" id="KW-0675">Receptor</keyword>
<organism evidence="10 11">
    <name type="scientific">Biomphalaria glabrata</name>
    <name type="common">Bloodfluke planorb</name>
    <name type="synonym">Freshwater snail</name>
    <dbReference type="NCBI Taxonomy" id="6526"/>
    <lineage>
        <taxon>Eukaryota</taxon>
        <taxon>Metazoa</taxon>
        <taxon>Spiralia</taxon>
        <taxon>Lophotrochozoa</taxon>
        <taxon>Mollusca</taxon>
        <taxon>Gastropoda</taxon>
        <taxon>Heterobranchia</taxon>
        <taxon>Euthyneura</taxon>
        <taxon>Panpulmonata</taxon>
        <taxon>Hygrophila</taxon>
        <taxon>Lymnaeoidea</taxon>
        <taxon>Planorbidae</taxon>
        <taxon>Biomphalaria</taxon>
    </lineage>
</organism>
<dbReference type="OrthoDB" id="6072453at2759"/>
<gene>
    <name evidence="10" type="primary">106078119</name>
</gene>
<dbReference type="PANTHER" id="PTHR24248">
    <property type="entry name" value="ADRENERGIC RECEPTOR-RELATED G-PROTEIN COUPLED RECEPTOR"/>
    <property type="match status" value="1"/>
</dbReference>
<evidence type="ECO:0000259" key="9">
    <source>
        <dbReference type="PROSITE" id="PS50262"/>
    </source>
</evidence>
<feature type="transmembrane region" description="Helical" evidence="8">
    <location>
        <begin position="93"/>
        <end position="110"/>
    </location>
</feature>
<feature type="transmembrane region" description="Helical" evidence="8">
    <location>
        <begin position="60"/>
        <end position="81"/>
    </location>
</feature>
<evidence type="ECO:0000256" key="8">
    <source>
        <dbReference type="SAM" id="Phobius"/>
    </source>
</evidence>
<keyword evidence="5 8" id="KW-0472">Membrane</keyword>
<feature type="transmembrane region" description="Helical" evidence="8">
    <location>
        <begin position="130"/>
        <end position="153"/>
    </location>
</feature>
<dbReference type="Gene3D" id="1.20.1070.10">
    <property type="entry name" value="Rhodopsin 7-helix transmembrane proteins"/>
    <property type="match status" value="1"/>
</dbReference>
<dbReference type="VEuPathDB" id="VectorBase:BGLAX_048871"/>
<feature type="transmembrane region" description="Helical" evidence="8">
    <location>
        <begin position="174"/>
        <end position="199"/>
    </location>
</feature>
<evidence type="ECO:0000256" key="3">
    <source>
        <dbReference type="ARBA" id="ARBA00022989"/>
    </source>
</evidence>
<comment type="subcellular location">
    <subcellularLocation>
        <location evidence="1">Membrane</location>
        <topology evidence="1">Multi-pass membrane protein</topology>
    </subcellularLocation>
</comment>
<evidence type="ECO:0000313" key="11">
    <source>
        <dbReference type="Proteomes" id="UP000076420"/>
    </source>
</evidence>
<dbReference type="Proteomes" id="UP000076420">
    <property type="component" value="Unassembled WGS sequence"/>
</dbReference>
<sequence>MDNNYTSSAHNENIYVNYTFDSTHGQLYDFSKMAAVDWDEVHDGQKLVPREYTSWNALNILRLSLSLWIMAGHLAIILFVLSKQVLRKDPKNLLIVNVALTHLVMGGFIIPVKLHFTLNPYLVDCTLAKVWTFVTEFFQTSLSLYAVAFLVFERFMYIYTEKHKTLLLMKSKKITTMVLILLPWILSLLVLLPIFQSAILVKSEDQNSCLFKVNDGFFFAAYILAFFPPSILVGTLTPFTGLLDCLRPNSCSYKPLTPKGESLTVTAFVSFCSIFSEAPFCIVRLLMLKMECNNPYCSRFSEALTMTMWIRISKAAIFPFIWLAYTDIRDAVLCQLKLSDDSVDYDDDDDILVEGKDIQKFPLTQPPNVPDL</sequence>
<keyword evidence="7" id="KW-0807">Transducer</keyword>
<feature type="transmembrane region" description="Helical" evidence="8">
    <location>
        <begin position="263"/>
        <end position="286"/>
    </location>
</feature>
<dbReference type="KEGG" id="bgt:106078119"/>
<evidence type="ECO:0000256" key="7">
    <source>
        <dbReference type="ARBA" id="ARBA00023224"/>
    </source>
</evidence>
<dbReference type="PROSITE" id="PS50262">
    <property type="entry name" value="G_PROTEIN_RECEP_F1_2"/>
    <property type="match status" value="1"/>
</dbReference>
<dbReference type="VEuPathDB" id="VectorBase:BGLB023046"/>
<keyword evidence="2 8" id="KW-0812">Transmembrane</keyword>
<protein>
    <recommendedName>
        <fullName evidence="9">G-protein coupled receptors family 1 profile domain-containing protein</fullName>
    </recommendedName>
</protein>
<keyword evidence="3 8" id="KW-1133">Transmembrane helix</keyword>
<accession>A0A2C9KSM2</accession>
<dbReference type="InterPro" id="IPR017452">
    <property type="entry name" value="GPCR_Rhodpsn_7TM"/>
</dbReference>
<keyword evidence="4" id="KW-0297">G-protein coupled receptor</keyword>
<dbReference type="CDD" id="cd00637">
    <property type="entry name" value="7tm_classA_rhodopsin-like"/>
    <property type="match status" value="1"/>
</dbReference>